<dbReference type="RefSeq" id="WP_285994605.1">
    <property type="nucleotide sequence ID" value="NZ_CP127295.1"/>
</dbReference>
<evidence type="ECO:0000313" key="2">
    <source>
        <dbReference type="Proteomes" id="UP001239397"/>
    </source>
</evidence>
<accession>A0A9Y2JGD0</accession>
<protein>
    <submittedName>
        <fullName evidence="1">Chaperone modulator CbpM</fullName>
    </submittedName>
</protein>
<dbReference type="Gene3D" id="1.10.1660.10">
    <property type="match status" value="1"/>
</dbReference>
<sequence length="98" mass="10820">MAEYQLARPVRLSLDTAAARSGLHPELIRRFVALSLVDGTTDSSGRVWLAPSAVATLARIQRLRAGLSLNYAAIGLVLDLLDRIDVLEAQVRSHRRWT</sequence>
<dbReference type="Proteomes" id="UP001239397">
    <property type="component" value="Chromosome"/>
</dbReference>
<evidence type="ECO:0000313" key="1">
    <source>
        <dbReference type="EMBL" id="WIX98120.1"/>
    </source>
</evidence>
<dbReference type="KEGG" id="amog:QRX60_29085"/>
<dbReference type="EMBL" id="CP127295">
    <property type="protein sequence ID" value="WIX98120.1"/>
    <property type="molecule type" value="Genomic_DNA"/>
</dbReference>
<name>A0A9Y2JGD0_9PSEU</name>
<proteinExistence type="predicted"/>
<reference evidence="1 2" key="1">
    <citation type="submission" date="2023-06" db="EMBL/GenBank/DDBJ databases">
        <authorList>
            <person name="Oyuntsetseg B."/>
            <person name="Kim S.B."/>
        </authorList>
    </citation>
    <scope>NUCLEOTIDE SEQUENCE [LARGE SCALE GENOMIC DNA]</scope>
    <source>
        <strain evidence="1 2">4-36</strain>
    </source>
</reference>
<keyword evidence="2" id="KW-1185">Reference proteome</keyword>
<dbReference type="Pfam" id="PF13591">
    <property type="entry name" value="MerR_2"/>
    <property type="match status" value="1"/>
</dbReference>
<gene>
    <name evidence="1" type="ORF">QRX60_29085</name>
</gene>
<dbReference type="AlphaFoldDB" id="A0A9Y2JGD0"/>
<organism evidence="1 2">
    <name type="scientific">Amycolatopsis mongoliensis</name>
    <dbReference type="NCBI Taxonomy" id="715475"/>
    <lineage>
        <taxon>Bacteria</taxon>
        <taxon>Bacillati</taxon>
        <taxon>Actinomycetota</taxon>
        <taxon>Actinomycetes</taxon>
        <taxon>Pseudonocardiales</taxon>
        <taxon>Pseudonocardiaceae</taxon>
        <taxon>Amycolatopsis</taxon>
    </lineage>
</organism>